<sequence>MKRIHLVSLILLMVLILSNMYSGYINMAVEGLGQSYLFQTKNAEFEFLMMRSKGRDIEMMELQFKDFKEQNPRYSDLSLYRTFKRNPLKFWNWFDYLRNNRYDYPFQEEINQTID</sequence>
<gene>
    <name evidence="1" type="ORF">E1898_04395</name>
</gene>
<comment type="caution">
    <text evidence="1">The sequence shown here is derived from an EMBL/GenBank/DDBJ whole genome shotgun (WGS) entry which is preliminary data.</text>
</comment>
<evidence type="ECO:0000313" key="1">
    <source>
        <dbReference type="EMBL" id="TDK47919.1"/>
    </source>
</evidence>
<name>A0A4R5V7F0_9BACT</name>
<evidence type="ECO:0000313" key="2">
    <source>
        <dbReference type="Proteomes" id="UP000295438"/>
    </source>
</evidence>
<dbReference type="Proteomes" id="UP000295438">
    <property type="component" value="Unassembled WGS sequence"/>
</dbReference>
<accession>A0A4R5V7F0</accession>
<reference evidence="1 2" key="1">
    <citation type="submission" date="2019-03" db="EMBL/GenBank/DDBJ databases">
        <title>Algoriphagus aquimaris sp. nov., isolated form marine sediment in Pohang, Korea.</title>
        <authorList>
            <person name="Kim J."/>
            <person name="Yoon S.-H."/>
            <person name="Lee S.-S."/>
        </authorList>
    </citation>
    <scope>NUCLEOTIDE SEQUENCE [LARGE SCALE GENOMIC DNA]</scope>
    <source>
        <strain evidence="1 2">F21</strain>
    </source>
</reference>
<keyword evidence="2" id="KW-1185">Reference proteome</keyword>
<protein>
    <submittedName>
        <fullName evidence="1">Uncharacterized protein</fullName>
    </submittedName>
</protein>
<dbReference type="EMBL" id="SMUW01000028">
    <property type="protein sequence ID" value="TDK47919.1"/>
    <property type="molecule type" value="Genomic_DNA"/>
</dbReference>
<organism evidence="1 2">
    <name type="scientific">Algoriphagus formosus</name>
    <dbReference type="NCBI Taxonomy" id="2007308"/>
    <lineage>
        <taxon>Bacteria</taxon>
        <taxon>Pseudomonadati</taxon>
        <taxon>Bacteroidota</taxon>
        <taxon>Cytophagia</taxon>
        <taxon>Cytophagales</taxon>
        <taxon>Cyclobacteriaceae</taxon>
        <taxon>Algoriphagus</taxon>
    </lineage>
</organism>
<dbReference type="AlphaFoldDB" id="A0A4R5V7F0"/>
<proteinExistence type="predicted"/>
<dbReference type="RefSeq" id="WP_133389989.1">
    <property type="nucleotide sequence ID" value="NZ_SMUW01000028.1"/>
</dbReference>